<dbReference type="Gene3D" id="3.40.50.720">
    <property type="entry name" value="NAD(P)-binding Rossmann-like Domain"/>
    <property type="match status" value="1"/>
</dbReference>
<dbReference type="AlphaFoldDB" id="A0A542E583"/>
<keyword evidence="5" id="KW-1185">Reference proteome</keyword>
<dbReference type="InterPro" id="IPR052515">
    <property type="entry name" value="Gfo/Idh/MocA_Oxidoreductase"/>
</dbReference>
<feature type="domain" description="GFO/IDH/MocA-like oxidoreductase" evidence="3">
    <location>
        <begin position="143"/>
        <end position="265"/>
    </location>
</feature>
<dbReference type="SUPFAM" id="SSF51735">
    <property type="entry name" value="NAD(P)-binding Rossmann-fold domains"/>
    <property type="match status" value="1"/>
</dbReference>
<protein>
    <submittedName>
        <fullName evidence="4">Putative dehydrogenase</fullName>
    </submittedName>
</protein>
<dbReference type="Gene3D" id="3.30.360.10">
    <property type="entry name" value="Dihydrodipicolinate Reductase, domain 2"/>
    <property type="match status" value="1"/>
</dbReference>
<dbReference type="GO" id="GO:0000166">
    <property type="term" value="F:nucleotide binding"/>
    <property type="evidence" value="ECO:0007669"/>
    <property type="project" value="InterPro"/>
</dbReference>
<dbReference type="Pfam" id="PF01408">
    <property type="entry name" value="GFO_IDH_MocA"/>
    <property type="match status" value="1"/>
</dbReference>
<dbReference type="InterPro" id="IPR036291">
    <property type="entry name" value="NAD(P)-bd_dom_sf"/>
</dbReference>
<reference evidence="4 5" key="1">
    <citation type="submission" date="2019-06" db="EMBL/GenBank/DDBJ databases">
        <title>Sequencing the genomes of 1000 actinobacteria strains.</title>
        <authorList>
            <person name="Klenk H.-P."/>
        </authorList>
    </citation>
    <scope>NUCLEOTIDE SEQUENCE [LARGE SCALE GENOMIC DNA]</scope>
    <source>
        <strain evidence="4 5">DSM 18607</strain>
    </source>
</reference>
<evidence type="ECO:0000259" key="3">
    <source>
        <dbReference type="Pfam" id="PF22725"/>
    </source>
</evidence>
<evidence type="ECO:0000313" key="4">
    <source>
        <dbReference type="EMBL" id="TQJ10491.1"/>
    </source>
</evidence>
<dbReference type="OrthoDB" id="9792085at2"/>
<name>A0A542E583_9MICO</name>
<comment type="caution">
    <text evidence="4">The sequence shown here is derived from an EMBL/GenBank/DDBJ whole genome shotgun (WGS) entry which is preliminary data.</text>
</comment>
<keyword evidence="1" id="KW-0520">NAD</keyword>
<dbReference type="EMBL" id="VFMN01000001">
    <property type="protein sequence ID" value="TQJ10491.1"/>
    <property type="molecule type" value="Genomic_DNA"/>
</dbReference>
<dbReference type="PANTHER" id="PTHR43249:SF1">
    <property type="entry name" value="D-GLUCOSIDE 3-DEHYDROGENASE"/>
    <property type="match status" value="1"/>
</dbReference>
<sequence>MSTTTSPAGAAPLRFAIVGAGVIGAVHAQALAELPDEARLVAVVDADAAKAQALAERYGVAVATDDLAAVLARDDVDAVTVCTPSGLHADVAVAALDAGKDVVVEKPIDVTLEAADAIIAAEQRSGRTVAVISQHRFDRSTEKVLAALEAGRLGSVTSAIASHAWWRGQSYYDSGEWRGTWALDGGGATMNQTVHTINLLITAVGTPVEVFAHTACLAHERIEVEDTAVAVVRFASGALGVIHATTAAYPGLDARLSVYGTKGSAVISDDALVFVHETDGEAKEIAMSEKTGSNQVTDADALGPDDAGLGKAHRAQLVDFVAAVREGRAPRVTTQDARTTLAVILAMYESARTGKPVALGGAA</sequence>
<dbReference type="PANTHER" id="PTHR43249">
    <property type="entry name" value="UDP-N-ACETYL-2-AMINO-2-DEOXY-D-GLUCURONATE OXIDASE"/>
    <property type="match status" value="1"/>
</dbReference>
<dbReference type="Pfam" id="PF22725">
    <property type="entry name" value="GFO_IDH_MocA_C3"/>
    <property type="match status" value="1"/>
</dbReference>
<evidence type="ECO:0000259" key="2">
    <source>
        <dbReference type="Pfam" id="PF01408"/>
    </source>
</evidence>
<dbReference type="InterPro" id="IPR055170">
    <property type="entry name" value="GFO_IDH_MocA-like_dom"/>
</dbReference>
<evidence type="ECO:0000313" key="5">
    <source>
        <dbReference type="Proteomes" id="UP000317893"/>
    </source>
</evidence>
<feature type="domain" description="Gfo/Idh/MocA-like oxidoreductase N-terminal" evidence="2">
    <location>
        <begin position="13"/>
        <end position="131"/>
    </location>
</feature>
<gene>
    <name evidence="4" type="ORF">FB458_3615</name>
</gene>
<proteinExistence type="predicted"/>
<dbReference type="Proteomes" id="UP000317893">
    <property type="component" value="Unassembled WGS sequence"/>
</dbReference>
<dbReference type="RefSeq" id="WP_141849709.1">
    <property type="nucleotide sequence ID" value="NZ_BAAAPR010000012.1"/>
</dbReference>
<accession>A0A542E583</accession>
<dbReference type="SUPFAM" id="SSF55347">
    <property type="entry name" value="Glyceraldehyde-3-phosphate dehydrogenase-like, C-terminal domain"/>
    <property type="match status" value="1"/>
</dbReference>
<organism evidence="4 5">
    <name type="scientific">Lapillicoccus jejuensis</name>
    <dbReference type="NCBI Taxonomy" id="402171"/>
    <lineage>
        <taxon>Bacteria</taxon>
        <taxon>Bacillati</taxon>
        <taxon>Actinomycetota</taxon>
        <taxon>Actinomycetes</taxon>
        <taxon>Micrococcales</taxon>
        <taxon>Intrasporangiaceae</taxon>
        <taxon>Lapillicoccus</taxon>
    </lineage>
</organism>
<evidence type="ECO:0000256" key="1">
    <source>
        <dbReference type="ARBA" id="ARBA00023027"/>
    </source>
</evidence>
<dbReference type="InterPro" id="IPR000683">
    <property type="entry name" value="Gfo/Idh/MocA-like_OxRdtase_N"/>
</dbReference>